<dbReference type="GO" id="GO:0005975">
    <property type="term" value="P:carbohydrate metabolic process"/>
    <property type="evidence" value="ECO:0007669"/>
    <property type="project" value="InterPro"/>
</dbReference>
<dbReference type="PANTHER" id="PTHR12654:SF0">
    <property type="entry name" value="NON-LYSOSOMAL GLUCOSYLCERAMIDASE"/>
    <property type="match status" value="1"/>
</dbReference>
<dbReference type="InterPro" id="IPR008928">
    <property type="entry name" value="6-hairpin_glycosidase_sf"/>
</dbReference>
<evidence type="ECO:0000313" key="3">
    <source>
        <dbReference type="EMBL" id="KAK2157826.1"/>
    </source>
</evidence>
<dbReference type="EMBL" id="JAODUP010000184">
    <property type="protein sequence ID" value="KAK2157826.1"/>
    <property type="molecule type" value="Genomic_DNA"/>
</dbReference>
<evidence type="ECO:0000259" key="1">
    <source>
        <dbReference type="Pfam" id="PF04685"/>
    </source>
</evidence>
<dbReference type="InterPro" id="IPR024462">
    <property type="entry name" value="GH116_N"/>
</dbReference>
<protein>
    <recommendedName>
        <fullName evidence="5">Non-lysosomal glucosylceramidase</fullName>
    </recommendedName>
</protein>
<evidence type="ECO:0008006" key="5">
    <source>
        <dbReference type="Google" id="ProtNLM"/>
    </source>
</evidence>
<dbReference type="Gene3D" id="1.50.10.10">
    <property type="match status" value="1"/>
</dbReference>
<comment type="caution">
    <text evidence="3">The sequence shown here is derived from an EMBL/GenBank/DDBJ whole genome shotgun (WGS) entry which is preliminary data.</text>
</comment>
<dbReference type="SUPFAM" id="SSF48208">
    <property type="entry name" value="Six-hairpin glycosidases"/>
    <property type="match status" value="1"/>
</dbReference>
<dbReference type="Pfam" id="PF12215">
    <property type="entry name" value="Glyco_hydr_116N"/>
    <property type="match status" value="1"/>
</dbReference>
<accession>A0AAD9N7G2</accession>
<evidence type="ECO:0000313" key="4">
    <source>
        <dbReference type="Proteomes" id="UP001208570"/>
    </source>
</evidence>
<name>A0AAD9N7G2_9ANNE</name>
<dbReference type="InterPro" id="IPR012341">
    <property type="entry name" value="6hp_glycosidase-like_sf"/>
</dbReference>
<gene>
    <name evidence="3" type="ORF">LSH36_184g11041</name>
</gene>
<dbReference type="GO" id="GO:0008422">
    <property type="term" value="F:beta-glucosidase activity"/>
    <property type="evidence" value="ECO:0007669"/>
    <property type="project" value="TreeGrafter"/>
</dbReference>
<organism evidence="3 4">
    <name type="scientific">Paralvinella palmiformis</name>
    <dbReference type="NCBI Taxonomy" id="53620"/>
    <lineage>
        <taxon>Eukaryota</taxon>
        <taxon>Metazoa</taxon>
        <taxon>Spiralia</taxon>
        <taxon>Lophotrochozoa</taxon>
        <taxon>Annelida</taxon>
        <taxon>Polychaeta</taxon>
        <taxon>Sedentaria</taxon>
        <taxon>Canalipalpata</taxon>
        <taxon>Terebellida</taxon>
        <taxon>Terebelliformia</taxon>
        <taxon>Alvinellidae</taxon>
        <taxon>Paralvinella</taxon>
    </lineage>
</organism>
<dbReference type="Pfam" id="PF04685">
    <property type="entry name" value="DUF608"/>
    <property type="match status" value="2"/>
</dbReference>
<keyword evidence="4" id="KW-1185">Reference proteome</keyword>
<reference evidence="3" key="1">
    <citation type="journal article" date="2023" name="Mol. Biol. Evol.">
        <title>Third-Generation Sequencing Reveals the Adaptive Role of the Epigenome in Three Deep-Sea Polychaetes.</title>
        <authorList>
            <person name="Perez M."/>
            <person name="Aroh O."/>
            <person name="Sun Y."/>
            <person name="Lan Y."/>
            <person name="Juniper S.K."/>
            <person name="Young C.R."/>
            <person name="Angers B."/>
            <person name="Qian P.Y."/>
        </authorList>
    </citation>
    <scope>NUCLEOTIDE SEQUENCE</scope>
    <source>
        <strain evidence="3">P08H-3</strain>
    </source>
</reference>
<dbReference type="InterPro" id="IPR052566">
    <property type="entry name" value="Non-lysos_glucosylceramidase"/>
</dbReference>
<dbReference type="AlphaFoldDB" id="A0AAD9N7G2"/>
<dbReference type="Proteomes" id="UP001208570">
    <property type="component" value="Unassembled WGS sequence"/>
</dbReference>
<dbReference type="InterPro" id="IPR006775">
    <property type="entry name" value="GH116_catalytic"/>
</dbReference>
<evidence type="ECO:0000259" key="2">
    <source>
        <dbReference type="Pfam" id="PF12215"/>
    </source>
</evidence>
<feature type="domain" description="Glycosyl-hydrolase family 116 catalytic region" evidence="1">
    <location>
        <begin position="388"/>
        <end position="440"/>
    </location>
</feature>
<feature type="domain" description="Glycosyl-hydrolase family 116 N-terminal" evidence="2">
    <location>
        <begin position="15"/>
        <end position="167"/>
    </location>
</feature>
<sequence>MSPVQLPKAVPDAIIIGNWVTDTSLPCAVFLWDVYNDGDEAIDVSIMFTFKNGQGDPEDKLGGVTTSSFTEFGDRGDKITGIAIHQALNGMPCTCAIGVKEKVGCHVTYRTAFDPLSSGKEIWQDLVYDGDLDSFEVGGEEPTLPGEELACAVCCRCSVSGRNKTSVERYTRYFGMAGDAFHQLLHYALNNYGIWEEKIDDWQQPILENKNLPSWYKSALFNELYFISDGGTVWLDSLNQTNGYKLQDGGDITHPYLLQYGKFAYLEVPTDTTRLCLQCCTVFDSAYCGGMWLAAVKMYTEMGKLLGKDDDSEKFSKILEKGKQAFQRKLWNGNYYNYDSSSSSHHDSIMADQLAGHWYSLEVTLSRPASRFSSTMCCPSAMGLWGLSTGMLEMAWQVAYGSYHTCWEMYGLAYQTPEGYFDDGRYRSLGYMRPLAVWSIQYALEKYHPQLLATGCERKC</sequence>
<dbReference type="PANTHER" id="PTHR12654">
    <property type="entry name" value="BILE ACID BETA-GLUCOSIDASE-RELATED"/>
    <property type="match status" value="1"/>
</dbReference>
<proteinExistence type="predicted"/>
<feature type="domain" description="Glycosyl-hydrolase family 116 catalytic region" evidence="1">
    <location>
        <begin position="285"/>
        <end position="365"/>
    </location>
</feature>